<sequence length="180" mass="19983">MVLLDVLKQMLQGKNFVWGPWRSCQGHETLISILSSLGSMGEDTDGKQFQLMDLILATLSDILDPVNGDEGNRQYFKTEVGYLAIASCLVNSGVLKTDKLASVLNRIFELITGVSSPRNKIRNADAVHTLFCLIPRVETETAEASLDRLMLKLTSNDEIAFSRKKQTATLEHSDGLQIQR</sequence>
<dbReference type="InterPro" id="IPR056252">
    <property type="entry name" value="Alfy-like_Arm-like"/>
</dbReference>
<reference evidence="2" key="3">
    <citation type="submission" date="2015-02" db="UniProtKB">
        <authorList>
            <consortium name="EnsemblProtists"/>
        </authorList>
    </citation>
    <scope>IDENTIFICATION</scope>
    <source>
        <strain evidence="2">DAOM BR144</strain>
    </source>
</reference>
<proteinExistence type="predicted"/>
<feature type="domain" description="Alfy-like armadillo-like repeat" evidence="1">
    <location>
        <begin position="19"/>
        <end position="95"/>
    </location>
</feature>
<dbReference type="EMBL" id="GL376636">
    <property type="status" value="NOT_ANNOTATED_CDS"/>
    <property type="molecule type" value="Genomic_DNA"/>
</dbReference>
<dbReference type="InParanoid" id="K3W508"/>
<accession>K3W508</accession>
<dbReference type="Pfam" id="PF23295">
    <property type="entry name" value="Arm_4"/>
    <property type="match status" value="1"/>
</dbReference>
<keyword evidence="3" id="KW-1185">Reference proteome</keyword>
<reference evidence="3" key="1">
    <citation type="journal article" date="2010" name="Genome Biol.">
        <title>Genome sequence of the necrotrophic plant pathogen Pythium ultimum reveals original pathogenicity mechanisms and effector repertoire.</title>
        <authorList>
            <person name="Levesque C.A."/>
            <person name="Brouwer H."/>
            <person name="Cano L."/>
            <person name="Hamilton J.P."/>
            <person name="Holt C."/>
            <person name="Huitema E."/>
            <person name="Raffaele S."/>
            <person name="Robideau G.P."/>
            <person name="Thines M."/>
            <person name="Win J."/>
            <person name="Zerillo M.M."/>
            <person name="Beakes G.W."/>
            <person name="Boore J.L."/>
            <person name="Busam D."/>
            <person name="Dumas B."/>
            <person name="Ferriera S."/>
            <person name="Fuerstenberg S.I."/>
            <person name="Gachon C.M."/>
            <person name="Gaulin E."/>
            <person name="Govers F."/>
            <person name="Grenville-Briggs L."/>
            <person name="Horner N."/>
            <person name="Hostetler J."/>
            <person name="Jiang R.H."/>
            <person name="Johnson J."/>
            <person name="Krajaejun T."/>
            <person name="Lin H."/>
            <person name="Meijer H.J."/>
            <person name="Moore B."/>
            <person name="Morris P."/>
            <person name="Phuntmart V."/>
            <person name="Puiu D."/>
            <person name="Shetty J."/>
            <person name="Stajich J.E."/>
            <person name="Tripathy S."/>
            <person name="Wawra S."/>
            <person name="van West P."/>
            <person name="Whitty B.R."/>
            <person name="Coutinho P.M."/>
            <person name="Henrissat B."/>
            <person name="Martin F."/>
            <person name="Thomas P.D."/>
            <person name="Tyler B.M."/>
            <person name="De Vries R.P."/>
            <person name="Kamoun S."/>
            <person name="Yandell M."/>
            <person name="Tisserat N."/>
            <person name="Buell C.R."/>
        </authorList>
    </citation>
    <scope>NUCLEOTIDE SEQUENCE</scope>
    <source>
        <strain evidence="3">DAOM:BR144</strain>
    </source>
</reference>
<organism evidence="2 3">
    <name type="scientific">Globisporangium ultimum (strain ATCC 200006 / CBS 805.95 / DAOM BR144)</name>
    <name type="common">Pythium ultimum</name>
    <dbReference type="NCBI Taxonomy" id="431595"/>
    <lineage>
        <taxon>Eukaryota</taxon>
        <taxon>Sar</taxon>
        <taxon>Stramenopiles</taxon>
        <taxon>Oomycota</taxon>
        <taxon>Peronosporomycetes</taxon>
        <taxon>Pythiales</taxon>
        <taxon>Pythiaceae</taxon>
        <taxon>Globisporangium</taxon>
    </lineage>
</organism>
<dbReference type="AlphaFoldDB" id="K3W508"/>
<reference evidence="3" key="2">
    <citation type="submission" date="2010-04" db="EMBL/GenBank/DDBJ databases">
        <authorList>
            <person name="Buell R."/>
            <person name="Hamilton J."/>
            <person name="Hostetler J."/>
        </authorList>
    </citation>
    <scope>NUCLEOTIDE SEQUENCE [LARGE SCALE GENOMIC DNA]</scope>
    <source>
        <strain evidence="3">DAOM:BR144</strain>
    </source>
</reference>
<dbReference type="Proteomes" id="UP000019132">
    <property type="component" value="Unassembled WGS sequence"/>
</dbReference>
<evidence type="ECO:0000259" key="1">
    <source>
        <dbReference type="Pfam" id="PF23295"/>
    </source>
</evidence>
<protein>
    <recommendedName>
        <fullName evidence="1">Alfy-like armadillo-like repeat domain-containing protein</fullName>
    </recommendedName>
</protein>
<name>K3W508_GLOUD</name>
<dbReference type="HOGENOM" id="CLU_1499220_0_0_1"/>
<dbReference type="VEuPathDB" id="FungiDB:PYU1_G000049"/>
<evidence type="ECO:0000313" key="3">
    <source>
        <dbReference type="Proteomes" id="UP000019132"/>
    </source>
</evidence>
<evidence type="ECO:0000313" key="2">
    <source>
        <dbReference type="EnsemblProtists" id="PYU1_T000049"/>
    </source>
</evidence>
<dbReference type="EnsemblProtists" id="PYU1_T000049">
    <property type="protein sequence ID" value="PYU1_T000049"/>
    <property type="gene ID" value="PYU1_G000049"/>
</dbReference>